<sequence length="203" mass="22658">MWSLENVETRAQKYGDSFFIPSRTERSGQKPGKRVRLHFLLAAPELGEPRAERLWVEIVNIKAAGSRYEGILVVQPVYIKNLNCGDTIEFGAEHIAQTILIQNDGGGQYADKLALVSALCLEPGESFCCIRRETPECDEDSGWRIFTGYEPSGYAEECSNIRLIEIGCLLAKDASLFEVFQIGGIGAAFKRSRPGQPWRKVKD</sequence>
<accession>A0A1G9T2V9</accession>
<evidence type="ECO:0000313" key="3">
    <source>
        <dbReference type="Proteomes" id="UP000214880"/>
    </source>
</evidence>
<reference evidence="2 3" key="1">
    <citation type="submission" date="2016-10" db="EMBL/GenBank/DDBJ databases">
        <authorList>
            <person name="de Groot N.N."/>
        </authorList>
    </citation>
    <scope>NUCLEOTIDE SEQUENCE [LARGE SCALE GENOMIC DNA]</scope>
    <source>
        <strain evidence="2 3">DSM 1736</strain>
    </source>
</reference>
<dbReference type="AlphaFoldDB" id="A0A1G9T2V9"/>
<proteinExistence type="predicted"/>
<evidence type="ECO:0000259" key="1">
    <source>
        <dbReference type="Pfam" id="PF09951"/>
    </source>
</evidence>
<organism evidence="2 3">
    <name type="scientific">Dendrosporobacter quercicolus</name>
    <dbReference type="NCBI Taxonomy" id="146817"/>
    <lineage>
        <taxon>Bacteria</taxon>
        <taxon>Bacillati</taxon>
        <taxon>Bacillota</taxon>
        <taxon>Negativicutes</taxon>
        <taxon>Selenomonadales</taxon>
        <taxon>Sporomusaceae</taxon>
        <taxon>Dendrosporobacter</taxon>
    </lineage>
</organism>
<dbReference type="Proteomes" id="UP000214880">
    <property type="component" value="Unassembled WGS sequence"/>
</dbReference>
<dbReference type="PANTHER" id="PTHR38743">
    <property type="entry name" value="SIMILAR TO GLYOXYLASE I FAMILY PROTEIN"/>
    <property type="match status" value="1"/>
</dbReference>
<name>A0A1G9T2V9_9FIRM</name>
<dbReference type="InterPro" id="IPR018689">
    <property type="entry name" value="Imm33_dom"/>
</dbReference>
<protein>
    <recommendedName>
        <fullName evidence="1">Immunity protein Imm33 domain-containing protein</fullName>
    </recommendedName>
</protein>
<dbReference type="EMBL" id="FNHB01000004">
    <property type="protein sequence ID" value="SDM42049.1"/>
    <property type="molecule type" value="Genomic_DNA"/>
</dbReference>
<dbReference type="RefSeq" id="WP_092072446.1">
    <property type="nucleotide sequence ID" value="NZ_FNHB01000004.1"/>
</dbReference>
<dbReference type="OrthoDB" id="4827574at2"/>
<dbReference type="Pfam" id="PF09951">
    <property type="entry name" value="Imm33"/>
    <property type="match status" value="1"/>
</dbReference>
<dbReference type="PANTHER" id="PTHR38743:SF2">
    <property type="entry name" value="DUF2185 DOMAIN-CONTAINING PROTEIN"/>
    <property type="match status" value="1"/>
</dbReference>
<evidence type="ECO:0000313" key="2">
    <source>
        <dbReference type="EMBL" id="SDM42049.1"/>
    </source>
</evidence>
<feature type="domain" description="Immunity protein Imm33" evidence="1">
    <location>
        <begin position="116"/>
        <end position="201"/>
    </location>
</feature>
<gene>
    <name evidence="2" type="ORF">SAMN04488502_104197</name>
</gene>
<keyword evidence="3" id="KW-1185">Reference proteome</keyword>